<evidence type="ECO:0000313" key="2">
    <source>
        <dbReference type="EMBL" id="CAK8682331.1"/>
    </source>
</evidence>
<name>A0ABP0FRS3_CLALP</name>
<sequence length="72" mass="8188">MFLNDEILEDDNSNQEEDHDDDSVLDAGCKPKDSKSDISESSETELRKSIISISPLLQIKWHQTKDILTGLR</sequence>
<organism evidence="2 3">
    <name type="scientific">Clavelina lepadiformis</name>
    <name type="common">Light-bulb sea squirt</name>
    <name type="synonym">Ascidia lepadiformis</name>
    <dbReference type="NCBI Taxonomy" id="159417"/>
    <lineage>
        <taxon>Eukaryota</taxon>
        <taxon>Metazoa</taxon>
        <taxon>Chordata</taxon>
        <taxon>Tunicata</taxon>
        <taxon>Ascidiacea</taxon>
        <taxon>Aplousobranchia</taxon>
        <taxon>Clavelinidae</taxon>
        <taxon>Clavelina</taxon>
    </lineage>
</organism>
<evidence type="ECO:0000256" key="1">
    <source>
        <dbReference type="SAM" id="MobiDB-lite"/>
    </source>
</evidence>
<feature type="region of interest" description="Disordered" evidence="1">
    <location>
        <begin position="1"/>
        <end position="45"/>
    </location>
</feature>
<protein>
    <submittedName>
        <fullName evidence="2">Uncharacterized protein</fullName>
    </submittedName>
</protein>
<accession>A0ABP0FRS3</accession>
<comment type="caution">
    <text evidence="2">The sequence shown here is derived from an EMBL/GenBank/DDBJ whole genome shotgun (WGS) entry which is preliminary data.</text>
</comment>
<keyword evidence="3" id="KW-1185">Reference proteome</keyword>
<feature type="compositionally biased region" description="Acidic residues" evidence="1">
    <location>
        <begin position="1"/>
        <end position="24"/>
    </location>
</feature>
<reference evidence="2 3" key="1">
    <citation type="submission" date="2024-02" db="EMBL/GenBank/DDBJ databases">
        <authorList>
            <person name="Daric V."/>
            <person name="Darras S."/>
        </authorList>
    </citation>
    <scope>NUCLEOTIDE SEQUENCE [LARGE SCALE GENOMIC DNA]</scope>
</reference>
<gene>
    <name evidence="2" type="ORF">CVLEPA_LOCUS13004</name>
</gene>
<evidence type="ECO:0000313" key="3">
    <source>
        <dbReference type="Proteomes" id="UP001642483"/>
    </source>
</evidence>
<dbReference type="EMBL" id="CAWYQH010000090">
    <property type="protein sequence ID" value="CAK8682331.1"/>
    <property type="molecule type" value="Genomic_DNA"/>
</dbReference>
<dbReference type="Proteomes" id="UP001642483">
    <property type="component" value="Unassembled WGS sequence"/>
</dbReference>
<proteinExistence type="predicted"/>
<feature type="compositionally biased region" description="Basic and acidic residues" evidence="1">
    <location>
        <begin position="29"/>
        <end position="45"/>
    </location>
</feature>